<evidence type="ECO:0000256" key="1">
    <source>
        <dbReference type="SAM" id="MobiDB-lite"/>
    </source>
</evidence>
<accession>A0ABY7DIB9</accession>
<evidence type="ECO:0008006" key="4">
    <source>
        <dbReference type="Google" id="ProtNLM"/>
    </source>
</evidence>
<keyword evidence="3" id="KW-1185">Reference proteome</keyword>
<evidence type="ECO:0000313" key="2">
    <source>
        <dbReference type="EMBL" id="WAQ96716.1"/>
    </source>
</evidence>
<protein>
    <recommendedName>
        <fullName evidence="4">RRM domain-containing protein</fullName>
    </recommendedName>
</protein>
<feature type="region of interest" description="Disordered" evidence="1">
    <location>
        <begin position="289"/>
        <end position="338"/>
    </location>
</feature>
<feature type="compositionally biased region" description="Gly residues" evidence="1">
    <location>
        <begin position="312"/>
        <end position="338"/>
    </location>
</feature>
<feature type="compositionally biased region" description="Gly residues" evidence="1">
    <location>
        <begin position="222"/>
        <end position="233"/>
    </location>
</feature>
<reference evidence="2" key="1">
    <citation type="submission" date="2022-11" db="EMBL/GenBank/DDBJ databases">
        <title>Centuries of genome instability and evolution in soft-shell clam transmissible cancer (bioRxiv).</title>
        <authorList>
            <person name="Hart S.F.M."/>
            <person name="Yonemitsu M.A."/>
            <person name="Giersch R.M."/>
            <person name="Beal B.F."/>
            <person name="Arriagada G."/>
            <person name="Davis B.W."/>
            <person name="Ostrander E.A."/>
            <person name="Goff S.P."/>
            <person name="Metzger M.J."/>
        </authorList>
    </citation>
    <scope>NUCLEOTIDE SEQUENCE</scope>
    <source>
        <strain evidence="2">MELC-2E11</strain>
        <tissue evidence="2">Siphon/mantle</tissue>
    </source>
</reference>
<name>A0ABY7DIB9_MYAAR</name>
<gene>
    <name evidence="2" type="ORF">MAR_029406</name>
</gene>
<feature type="region of interest" description="Disordered" evidence="1">
    <location>
        <begin position="192"/>
        <end position="248"/>
    </location>
</feature>
<proteinExistence type="predicted"/>
<dbReference type="InterPro" id="IPR035979">
    <property type="entry name" value="RBD_domain_sf"/>
</dbReference>
<dbReference type="Proteomes" id="UP001164746">
    <property type="component" value="Chromosome 2"/>
</dbReference>
<dbReference type="InterPro" id="IPR012677">
    <property type="entry name" value="Nucleotide-bd_a/b_plait_sf"/>
</dbReference>
<dbReference type="Gene3D" id="3.30.70.330">
    <property type="match status" value="1"/>
</dbReference>
<organism evidence="2 3">
    <name type="scientific">Mya arenaria</name>
    <name type="common">Soft-shell clam</name>
    <dbReference type="NCBI Taxonomy" id="6604"/>
    <lineage>
        <taxon>Eukaryota</taxon>
        <taxon>Metazoa</taxon>
        <taxon>Spiralia</taxon>
        <taxon>Lophotrochozoa</taxon>
        <taxon>Mollusca</taxon>
        <taxon>Bivalvia</taxon>
        <taxon>Autobranchia</taxon>
        <taxon>Heteroconchia</taxon>
        <taxon>Euheterodonta</taxon>
        <taxon>Imparidentia</taxon>
        <taxon>Neoheterodontei</taxon>
        <taxon>Myida</taxon>
        <taxon>Myoidea</taxon>
        <taxon>Myidae</taxon>
        <taxon>Mya</taxon>
    </lineage>
</organism>
<sequence length="338" mass="37067">MLSHPGTKCSYKPLPRITKITFTVGPIRQEDLSTPELNKLMAMAQRFEITFDTIPVLDSNQTDKLGYITLPFEIRTQDYLLVIFDRLHNLKLGRGDREVSVKFPDELRRHVDEEKLKRSLFATFVDKDTGRDSLVEKFPEAKDITVRQHNFQWFGCMEFENADEALAVLKKGNQIEIEGQKVKIVRQPPDFEEMQKKQREQQQQYQQKGHRDKPRPMSSPGGMRGGGGRGGGPRPLLSNMGGGGGYNQRGGFSGRSGFGIGSGMGAGVTAFNQGYGGGYNQGGGNYQLGSKRKTDMGDFGGSTKRPYDNKRGGYGGGGGGGRGGRGGWGGGNSRCGLL</sequence>
<dbReference type="SUPFAM" id="SSF54928">
    <property type="entry name" value="RNA-binding domain, RBD"/>
    <property type="match status" value="1"/>
</dbReference>
<evidence type="ECO:0000313" key="3">
    <source>
        <dbReference type="Proteomes" id="UP001164746"/>
    </source>
</evidence>
<dbReference type="EMBL" id="CP111013">
    <property type="protein sequence ID" value="WAQ96716.1"/>
    <property type="molecule type" value="Genomic_DNA"/>
</dbReference>